<dbReference type="GO" id="GO:0008622">
    <property type="term" value="C:epsilon DNA polymerase complex"/>
    <property type="evidence" value="ECO:0007669"/>
    <property type="project" value="TreeGrafter"/>
</dbReference>
<proteinExistence type="predicted"/>
<feature type="compositionally biased region" description="Acidic residues" evidence="5">
    <location>
        <begin position="186"/>
        <end position="228"/>
    </location>
</feature>
<name>A0A1M2V8T6_TRAPU</name>
<dbReference type="GO" id="GO:0031507">
    <property type="term" value="P:heterochromatin formation"/>
    <property type="evidence" value="ECO:0007669"/>
    <property type="project" value="TreeGrafter"/>
</dbReference>
<dbReference type="Proteomes" id="UP000184267">
    <property type="component" value="Unassembled WGS sequence"/>
</dbReference>
<sequence length="245" mass="26287">MPRAKDPEKSGALVAQTQQDSVADGIEAFELPRSVVMKLARASQVPENTKFSKDVILATLKASTVFINYLVASSKQHKSISATDVLKALELIEFGDIAKNIQGELQVYRDLQKADKKKGAGKGKARDASDSVSAASKPKPKAKAAAAEEDTQPQPAPTIHIPRPSGLPSAAPPAQADSGDHGKSEEADEDEEMLDQDDEAADDVEDDIEDDIEEEDAEPEDIMALDEEILQRDARGLEAPEADES</sequence>
<dbReference type="STRING" id="154538.A0A1M2V8T6"/>
<dbReference type="PANTHER" id="PTHR46172">
    <property type="entry name" value="DNA POLYMERASE EPSILON SUBUNIT 3"/>
    <property type="match status" value="1"/>
</dbReference>
<evidence type="ECO:0000256" key="5">
    <source>
        <dbReference type="SAM" id="MobiDB-lite"/>
    </source>
</evidence>
<protein>
    <recommendedName>
        <fullName evidence="3">DNA polymerase epsilon subunit D</fullName>
    </recommendedName>
    <alternativeName>
        <fullName evidence="4">DNA polymerase II subunit D</fullName>
    </alternativeName>
</protein>
<evidence type="ECO:0000313" key="6">
    <source>
        <dbReference type="EMBL" id="OJT03979.1"/>
    </source>
</evidence>
<dbReference type="OrthoDB" id="1707486at2759"/>
<dbReference type="GO" id="GO:0031490">
    <property type="term" value="F:chromatin DNA binding"/>
    <property type="evidence" value="ECO:0007669"/>
    <property type="project" value="TreeGrafter"/>
</dbReference>
<dbReference type="Gene3D" id="1.10.20.10">
    <property type="entry name" value="Histone, subunit A"/>
    <property type="match status" value="1"/>
</dbReference>
<feature type="compositionally biased region" description="Basic and acidic residues" evidence="5">
    <location>
        <begin position="114"/>
        <end position="129"/>
    </location>
</feature>
<reference evidence="6 7" key="1">
    <citation type="submission" date="2016-10" db="EMBL/GenBank/DDBJ databases">
        <title>Genome sequence of the basidiomycete white-rot fungus Trametes pubescens.</title>
        <authorList>
            <person name="Makela M.R."/>
            <person name="Granchi Z."/>
            <person name="Peng M."/>
            <person name="De Vries R.P."/>
            <person name="Grigoriev I."/>
            <person name="Riley R."/>
            <person name="Hilden K."/>
        </authorList>
    </citation>
    <scope>NUCLEOTIDE SEQUENCE [LARGE SCALE GENOMIC DNA]</scope>
    <source>
        <strain evidence="6 7">FBCC735</strain>
    </source>
</reference>
<dbReference type="GO" id="GO:0006974">
    <property type="term" value="P:DNA damage response"/>
    <property type="evidence" value="ECO:0007669"/>
    <property type="project" value="TreeGrafter"/>
</dbReference>
<keyword evidence="7" id="KW-1185">Reference proteome</keyword>
<comment type="subcellular location">
    <subcellularLocation>
        <location evidence="1">Nucleus</location>
    </subcellularLocation>
</comment>
<dbReference type="GO" id="GO:0008623">
    <property type="term" value="C:CHRAC"/>
    <property type="evidence" value="ECO:0007669"/>
    <property type="project" value="TreeGrafter"/>
</dbReference>
<evidence type="ECO:0000256" key="2">
    <source>
        <dbReference type="ARBA" id="ARBA00023242"/>
    </source>
</evidence>
<keyword evidence="2" id="KW-0539">Nucleus</keyword>
<comment type="caution">
    <text evidence="6">The sequence shown here is derived from an EMBL/GenBank/DDBJ whole genome shotgun (WGS) entry which is preliminary data.</text>
</comment>
<feature type="compositionally biased region" description="Basic and acidic residues" evidence="5">
    <location>
        <begin position="229"/>
        <end position="238"/>
    </location>
</feature>
<evidence type="ECO:0000256" key="1">
    <source>
        <dbReference type="ARBA" id="ARBA00004123"/>
    </source>
</evidence>
<dbReference type="GO" id="GO:0046982">
    <property type="term" value="F:protein heterodimerization activity"/>
    <property type="evidence" value="ECO:0007669"/>
    <property type="project" value="InterPro"/>
</dbReference>
<organism evidence="6 7">
    <name type="scientific">Trametes pubescens</name>
    <name type="common">White-rot fungus</name>
    <dbReference type="NCBI Taxonomy" id="154538"/>
    <lineage>
        <taxon>Eukaryota</taxon>
        <taxon>Fungi</taxon>
        <taxon>Dikarya</taxon>
        <taxon>Basidiomycota</taxon>
        <taxon>Agaricomycotina</taxon>
        <taxon>Agaricomycetes</taxon>
        <taxon>Polyporales</taxon>
        <taxon>Polyporaceae</taxon>
        <taxon>Trametes</taxon>
    </lineage>
</organism>
<feature type="region of interest" description="Disordered" evidence="5">
    <location>
        <begin position="114"/>
        <end position="245"/>
    </location>
</feature>
<dbReference type="CDD" id="cd22928">
    <property type="entry name" value="HFD_POLE3_DPB4"/>
    <property type="match status" value="1"/>
</dbReference>
<accession>A0A1M2V8T6</accession>
<dbReference type="InterPro" id="IPR009072">
    <property type="entry name" value="Histone-fold"/>
</dbReference>
<evidence type="ECO:0000256" key="4">
    <source>
        <dbReference type="ARBA" id="ARBA00042096"/>
    </source>
</evidence>
<dbReference type="GO" id="GO:0006272">
    <property type="term" value="P:leading strand elongation"/>
    <property type="evidence" value="ECO:0007669"/>
    <property type="project" value="TreeGrafter"/>
</dbReference>
<dbReference type="EMBL" id="MNAD01001565">
    <property type="protein sequence ID" value="OJT03979.1"/>
    <property type="molecule type" value="Genomic_DNA"/>
</dbReference>
<gene>
    <name evidence="6" type="ORF">TRAPUB_5308</name>
</gene>
<dbReference type="InterPro" id="IPR051377">
    <property type="entry name" value="DNA_Pol-Epsilon_Subunit"/>
</dbReference>
<dbReference type="AlphaFoldDB" id="A0A1M2V8T6"/>
<evidence type="ECO:0000313" key="7">
    <source>
        <dbReference type="Proteomes" id="UP000184267"/>
    </source>
</evidence>
<dbReference type="SUPFAM" id="SSF47113">
    <property type="entry name" value="Histone-fold"/>
    <property type="match status" value="1"/>
</dbReference>
<dbReference type="OMA" id="NTYRRKV"/>
<dbReference type="PANTHER" id="PTHR46172:SF1">
    <property type="entry name" value="DNA POLYMERASE EPSILON SUBUNIT 3"/>
    <property type="match status" value="1"/>
</dbReference>
<evidence type="ECO:0000256" key="3">
    <source>
        <dbReference type="ARBA" id="ARBA00039775"/>
    </source>
</evidence>